<feature type="region of interest" description="Disordered" evidence="1">
    <location>
        <begin position="73"/>
        <end position="113"/>
    </location>
</feature>
<protein>
    <submittedName>
        <fullName evidence="2">Uncharacterized protein</fullName>
    </submittedName>
</protein>
<dbReference type="AlphaFoldDB" id="A0AAV6VB48"/>
<sequence>MAEAQGDIKDRSAVNTRPRPKYPSLQRPKPIHFRRYIEIACYAATLKEYKEFSKPYISWLRSSVFFRKFTDRREGDGVSKTNNGGNNRIDSLTFRSGNGTRNTPNMTDTLQTN</sequence>
<feature type="region of interest" description="Disordered" evidence="1">
    <location>
        <begin position="1"/>
        <end position="27"/>
    </location>
</feature>
<feature type="compositionally biased region" description="Polar residues" evidence="1">
    <location>
        <begin position="79"/>
        <end position="113"/>
    </location>
</feature>
<keyword evidence="3" id="KW-1185">Reference proteome</keyword>
<evidence type="ECO:0000256" key="1">
    <source>
        <dbReference type="SAM" id="MobiDB-lite"/>
    </source>
</evidence>
<proteinExistence type="predicted"/>
<comment type="caution">
    <text evidence="2">The sequence shown here is derived from an EMBL/GenBank/DDBJ whole genome shotgun (WGS) entry which is preliminary data.</text>
</comment>
<dbReference type="Proteomes" id="UP000827092">
    <property type="component" value="Unassembled WGS sequence"/>
</dbReference>
<evidence type="ECO:0000313" key="2">
    <source>
        <dbReference type="EMBL" id="KAG8192881.1"/>
    </source>
</evidence>
<gene>
    <name evidence="2" type="ORF">JTE90_014657</name>
</gene>
<evidence type="ECO:0000313" key="3">
    <source>
        <dbReference type="Proteomes" id="UP000827092"/>
    </source>
</evidence>
<feature type="compositionally biased region" description="Basic and acidic residues" evidence="1">
    <location>
        <begin position="1"/>
        <end position="12"/>
    </location>
</feature>
<dbReference type="EMBL" id="JAFNEN010000134">
    <property type="protein sequence ID" value="KAG8192881.1"/>
    <property type="molecule type" value="Genomic_DNA"/>
</dbReference>
<organism evidence="2 3">
    <name type="scientific">Oedothorax gibbosus</name>
    <dbReference type="NCBI Taxonomy" id="931172"/>
    <lineage>
        <taxon>Eukaryota</taxon>
        <taxon>Metazoa</taxon>
        <taxon>Ecdysozoa</taxon>
        <taxon>Arthropoda</taxon>
        <taxon>Chelicerata</taxon>
        <taxon>Arachnida</taxon>
        <taxon>Araneae</taxon>
        <taxon>Araneomorphae</taxon>
        <taxon>Entelegynae</taxon>
        <taxon>Araneoidea</taxon>
        <taxon>Linyphiidae</taxon>
        <taxon>Erigoninae</taxon>
        <taxon>Oedothorax</taxon>
    </lineage>
</organism>
<accession>A0AAV6VB48</accession>
<reference evidence="2 3" key="1">
    <citation type="journal article" date="2022" name="Nat. Ecol. Evol.">
        <title>A masculinizing supergene underlies an exaggerated male reproductive morph in a spider.</title>
        <authorList>
            <person name="Hendrickx F."/>
            <person name="De Corte Z."/>
            <person name="Sonet G."/>
            <person name="Van Belleghem S.M."/>
            <person name="Kostlbacher S."/>
            <person name="Vangestel C."/>
        </authorList>
    </citation>
    <scope>NUCLEOTIDE SEQUENCE [LARGE SCALE GENOMIC DNA]</scope>
    <source>
        <strain evidence="2">W744_W776</strain>
    </source>
</reference>
<name>A0AAV6VB48_9ARAC</name>